<feature type="transmembrane region" description="Helical" evidence="1">
    <location>
        <begin position="72"/>
        <end position="90"/>
    </location>
</feature>
<dbReference type="EMBL" id="JACHJT010000002">
    <property type="protein sequence ID" value="MBB4935492.1"/>
    <property type="molecule type" value="Genomic_DNA"/>
</dbReference>
<keyword evidence="1" id="KW-0812">Transmembrane</keyword>
<evidence type="ECO:0000256" key="1">
    <source>
        <dbReference type="SAM" id="Phobius"/>
    </source>
</evidence>
<protein>
    <recommendedName>
        <fullName evidence="2">DUF1468 domain-containing protein</fullName>
    </recommendedName>
</protein>
<keyword evidence="4" id="KW-1185">Reference proteome</keyword>
<reference evidence="3 4" key="1">
    <citation type="submission" date="2020-08" db="EMBL/GenBank/DDBJ databases">
        <title>Sequencing the genomes of 1000 actinobacteria strains.</title>
        <authorList>
            <person name="Klenk H.-P."/>
        </authorList>
    </citation>
    <scope>NUCLEOTIDE SEQUENCE [LARGE SCALE GENOMIC DNA]</scope>
    <source>
        <strain evidence="3 4">DSM 102030</strain>
    </source>
</reference>
<evidence type="ECO:0000259" key="2">
    <source>
        <dbReference type="Pfam" id="PF07331"/>
    </source>
</evidence>
<feature type="transmembrane region" description="Helical" evidence="1">
    <location>
        <begin position="7"/>
        <end position="29"/>
    </location>
</feature>
<dbReference type="Proteomes" id="UP000523007">
    <property type="component" value="Unassembled WGS sequence"/>
</dbReference>
<proteinExistence type="predicted"/>
<gene>
    <name evidence="3" type="ORF">F4561_006386</name>
</gene>
<dbReference type="AlphaFoldDB" id="A0A7W7RNX2"/>
<dbReference type="Pfam" id="PF07331">
    <property type="entry name" value="TctB"/>
    <property type="match status" value="1"/>
</dbReference>
<feature type="transmembrane region" description="Helical" evidence="1">
    <location>
        <begin position="41"/>
        <end position="60"/>
    </location>
</feature>
<accession>A0A7W7RNX2</accession>
<dbReference type="RefSeq" id="WP_184585200.1">
    <property type="nucleotide sequence ID" value="NZ_JACHJT010000002.1"/>
</dbReference>
<organism evidence="3 4">
    <name type="scientific">Lipingzhangella halophila</name>
    <dbReference type="NCBI Taxonomy" id="1783352"/>
    <lineage>
        <taxon>Bacteria</taxon>
        <taxon>Bacillati</taxon>
        <taxon>Actinomycetota</taxon>
        <taxon>Actinomycetes</taxon>
        <taxon>Streptosporangiales</taxon>
        <taxon>Nocardiopsidaceae</taxon>
        <taxon>Lipingzhangella</taxon>
    </lineage>
</organism>
<feature type="transmembrane region" description="Helical" evidence="1">
    <location>
        <begin position="120"/>
        <end position="139"/>
    </location>
</feature>
<keyword evidence="1" id="KW-0472">Membrane</keyword>
<dbReference type="InterPro" id="IPR009936">
    <property type="entry name" value="DUF1468"/>
</dbReference>
<evidence type="ECO:0000313" key="3">
    <source>
        <dbReference type="EMBL" id="MBB4935492.1"/>
    </source>
</evidence>
<feature type="transmembrane region" description="Helical" evidence="1">
    <location>
        <begin position="96"/>
        <end position="113"/>
    </location>
</feature>
<keyword evidence="1" id="KW-1133">Transmembrane helix</keyword>
<evidence type="ECO:0000313" key="4">
    <source>
        <dbReference type="Proteomes" id="UP000523007"/>
    </source>
</evidence>
<name>A0A7W7RNX2_9ACTN</name>
<sequence>MSSQRSADLGVACGTIVVAVAIAATALGFPSSTQRGDPGAALFPLLIAATLVVLGVIRVFRPAPAEQDEDRTGPVLPVLGMLAVGIFSVWAMSWVGFILGAIALLVGGALLAGERRWLRIGVYAVATPLIVYALFVWALELQLPAGPLEAMLV</sequence>
<comment type="caution">
    <text evidence="3">The sequence shown here is derived from an EMBL/GenBank/DDBJ whole genome shotgun (WGS) entry which is preliminary data.</text>
</comment>
<feature type="domain" description="DUF1468" evidence="2">
    <location>
        <begin position="15"/>
        <end position="144"/>
    </location>
</feature>